<keyword evidence="9" id="KW-0119">Carbohydrate metabolism</keyword>
<dbReference type="STRING" id="946333.A4W93_21005"/>
<evidence type="ECO:0000313" key="11">
    <source>
        <dbReference type="Proteomes" id="UP000193427"/>
    </source>
</evidence>
<evidence type="ECO:0000256" key="3">
    <source>
        <dbReference type="ARBA" id="ARBA00004947"/>
    </source>
</evidence>
<reference evidence="10 11" key="1">
    <citation type="submission" date="2016-04" db="EMBL/GenBank/DDBJ databases">
        <title>Complete genome sequence of natural rubber-degrading, novel Gram-negative bacterium, Rhizobacter gummiphilus strain NS21.</title>
        <authorList>
            <person name="Tabata M."/>
            <person name="Kasai D."/>
            <person name="Fukuda M."/>
        </authorList>
    </citation>
    <scope>NUCLEOTIDE SEQUENCE [LARGE SCALE GENOMIC DNA]</scope>
    <source>
        <strain evidence="10 11">NS21</strain>
    </source>
</reference>
<dbReference type="Pfam" id="PF16363">
    <property type="entry name" value="GDP_Man_Dehyd"/>
    <property type="match status" value="1"/>
</dbReference>
<evidence type="ECO:0000256" key="4">
    <source>
        <dbReference type="ARBA" id="ARBA00007637"/>
    </source>
</evidence>
<evidence type="ECO:0000313" key="10">
    <source>
        <dbReference type="EMBL" id="ARN22178.1"/>
    </source>
</evidence>
<dbReference type="InterPro" id="IPR016040">
    <property type="entry name" value="NAD(P)-bd_dom"/>
</dbReference>
<name>A0A1W6LDC7_9BURK</name>
<dbReference type="Gene3D" id="3.90.25.10">
    <property type="entry name" value="UDP-galactose 4-epimerase, domain 1"/>
    <property type="match status" value="1"/>
</dbReference>
<protein>
    <recommendedName>
        <fullName evidence="6 9">UDP-glucose 4-epimerase</fullName>
        <ecNumber evidence="5 9">5.1.3.2</ecNumber>
    </recommendedName>
</protein>
<comment type="subunit">
    <text evidence="9">Homodimer.</text>
</comment>
<sequence length="337" mass="36240">MARILLTGATGYIASHTWLALAAAGFDVVGVDNFSNSSPLVLDRLAELGGFQPVFVEADVTDKAAMDTIFDQHAIDAVVHFAAFKAVGESTQIPLAYYRNNIGGLVNVAQSMQDHGVTKLVFSSSATVYGQPETLPITENSPLAATSPYGTTKLMGEELLRELERCTPAWKVAYLRYFNPVGAHPSGRIGEDPRGIPNNLMPYVTQVAVGKRPFLQVFGGDYATPDGTGVRDYIHVMDLAEGHVAAVRHLLDRNASVTVNLGTGQGYSVLDVIKAFEQASGRTIAHQIVARRPGDVAECYADPSRAKAELGWSATRGLPEMCADSWRWQSGNPQGFA</sequence>
<evidence type="ECO:0000256" key="2">
    <source>
        <dbReference type="ARBA" id="ARBA00001911"/>
    </source>
</evidence>
<dbReference type="EC" id="5.1.3.2" evidence="5 9"/>
<comment type="pathway">
    <text evidence="3 9">Carbohydrate metabolism; galactose metabolism.</text>
</comment>
<dbReference type="PANTHER" id="PTHR43725:SF47">
    <property type="entry name" value="UDP-GLUCOSE 4-EPIMERASE"/>
    <property type="match status" value="1"/>
</dbReference>
<dbReference type="NCBIfam" id="NF007956">
    <property type="entry name" value="PRK10675.1"/>
    <property type="match status" value="1"/>
</dbReference>
<dbReference type="AlphaFoldDB" id="A0A1W6LDC7"/>
<evidence type="ECO:0000256" key="9">
    <source>
        <dbReference type="RuleBase" id="RU366046"/>
    </source>
</evidence>
<comment type="similarity">
    <text evidence="4 9">Belongs to the NAD(P)-dependent epimerase/dehydratase family.</text>
</comment>
<dbReference type="GO" id="GO:0006012">
    <property type="term" value="P:galactose metabolic process"/>
    <property type="evidence" value="ECO:0007669"/>
    <property type="project" value="UniProtKB-UniPathway"/>
</dbReference>
<dbReference type="PRINTS" id="PR01713">
    <property type="entry name" value="NUCEPIMERASE"/>
</dbReference>
<dbReference type="GO" id="GO:0005829">
    <property type="term" value="C:cytosol"/>
    <property type="evidence" value="ECO:0007669"/>
    <property type="project" value="TreeGrafter"/>
</dbReference>
<accession>A0A1W6LDC7</accession>
<evidence type="ECO:0000256" key="5">
    <source>
        <dbReference type="ARBA" id="ARBA00013189"/>
    </source>
</evidence>
<dbReference type="GO" id="GO:0003978">
    <property type="term" value="F:UDP-glucose 4-epimerase activity"/>
    <property type="evidence" value="ECO:0007669"/>
    <property type="project" value="UniProtKB-UniRule"/>
</dbReference>
<dbReference type="KEGG" id="rgu:A4W93_21005"/>
<dbReference type="PANTHER" id="PTHR43725">
    <property type="entry name" value="UDP-GLUCOSE 4-EPIMERASE"/>
    <property type="match status" value="1"/>
</dbReference>
<gene>
    <name evidence="10" type="ORF">A4W93_21005</name>
</gene>
<organism evidence="10 11">
    <name type="scientific">Piscinibacter gummiphilus</name>
    <dbReference type="NCBI Taxonomy" id="946333"/>
    <lineage>
        <taxon>Bacteria</taxon>
        <taxon>Pseudomonadati</taxon>
        <taxon>Pseudomonadota</taxon>
        <taxon>Betaproteobacteria</taxon>
        <taxon>Burkholderiales</taxon>
        <taxon>Sphaerotilaceae</taxon>
        <taxon>Piscinibacter</taxon>
    </lineage>
</organism>
<dbReference type="RefSeq" id="WP_085752477.1">
    <property type="nucleotide sequence ID" value="NZ_BSPR01000006.1"/>
</dbReference>
<comment type="cofactor">
    <cofactor evidence="2 9">
        <name>NAD(+)</name>
        <dbReference type="ChEBI" id="CHEBI:57540"/>
    </cofactor>
</comment>
<dbReference type="OrthoDB" id="9803010at2"/>
<proteinExistence type="inferred from homology"/>
<dbReference type="InterPro" id="IPR005886">
    <property type="entry name" value="UDP_G4E"/>
</dbReference>
<keyword evidence="8 9" id="KW-0413">Isomerase</keyword>
<dbReference type="Proteomes" id="UP000193427">
    <property type="component" value="Chromosome"/>
</dbReference>
<dbReference type="InterPro" id="IPR036291">
    <property type="entry name" value="NAD(P)-bd_dom_sf"/>
</dbReference>
<evidence type="ECO:0000256" key="8">
    <source>
        <dbReference type="ARBA" id="ARBA00023235"/>
    </source>
</evidence>
<dbReference type="SUPFAM" id="SSF51735">
    <property type="entry name" value="NAD(P)-binding Rossmann-fold domains"/>
    <property type="match status" value="1"/>
</dbReference>
<evidence type="ECO:0000256" key="1">
    <source>
        <dbReference type="ARBA" id="ARBA00000083"/>
    </source>
</evidence>
<keyword evidence="11" id="KW-1185">Reference proteome</keyword>
<dbReference type="Gene3D" id="3.40.50.720">
    <property type="entry name" value="NAD(P)-binding Rossmann-like Domain"/>
    <property type="match status" value="1"/>
</dbReference>
<evidence type="ECO:0000256" key="7">
    <source>
        <dbReference type="ARBA" id="ARBA00023027"/>
    </source>
</evidence>
<dbReference type="EMBL" id="CP015118">
    <property type="protein sequence ID" value="ARN22178.1"/>
    <property type="molecule type" value="Genomic_DNA"/>
</dbReference>
<dbReference type="CDD" id="cd05247">
    <property type="entry name" value="UDP_G4E_1_SDR_e"/>
    <property type="match status" value="1"/>
</dbReference>
<dbReference type="UniPathway" id="UPA00214"/>
<comment type="catalytic activity">
    <reaction evidence="1 9">
        <text>UDP-alpha-D-glucose = UDP-alpha-D-galactose</text>
        <dbReference type="Rhea" id="RHEA:22168"/>
        <dbReference type="ChEBI" id="CHEBI:58885"/>
        <dbReference type="ChEBI" id="CHEBI:66914"/>
        <dbReference type="EC" id="5.1.3.2"/>
    </reaction>
</comment>
<evidence type="ECO:0000256" key="6">
    <source>
        <dbReference type="ARBA" id="ARBA00018569"/>
    </source>
</evidence>
<dbReference type="NCBIfam" id="TIGR01179">
    <property type="entry name" value="galE"/>
    <property type="match status" value="1"/>
</dbReference>
<keyword evidence="7 9" id="KW-0520">NAD</keyword>